<organism evidence="2 3">
    <name type="scientific">Leptospira wolffii</name>
    <dbReference type="NCBI Taxonomy" id="409998"/>
    <lineage>
        <taxon>Bacteria</taxon>
        <taxon>Pseudomonadati</taxon>
        <taxon>Spirochaetota</taxon>
        <taxon>Spirochaetia</taxon>
        <taxon>Leptospirales</taxon>
        <taxon>Leptospiraceae</taxon>
        <taxon>Leptospira</taxon>
    </lineage>
</organism>
<name>A0ABV5BLN4_9LEPT</name>
<dbReference type="NCBIfam" id="NF047484">
    <property type="entry name" value="LA1326_LA4305"/>
    <property type="match status" value="1"/>
</dbReference>
<dbReference type="InterPro" id="IPR018649">
    <property type="entry name" value="SHOCT"/>
</dbReference>
<gene>
    <name evidence="2" type="ORF">ACE5IX_00695</name>
</gene>
<evidence type="ECO:0000313" key="3">
    <source>
        <dbReference type="Proteomes" id="UP001580391"/>
    </source>
</evidence>
<dbReference type="Pfam" id="PF09851">
    <property type="entry name" value="SHOCT"/>
    <property type="match status" value="1"/>
</dbReference>
<protein>
    <submittedName>
        <fullName evidence="2">SHOCT domain-containing protein</fullName>
    </submittedName>
</protein>
<dbReference type="Proteomes" id="UP001580391">
    <property type="component" value="Unassembled WGS sequence"/>
</dbReference>
<dbReference type="PROSITE" id="PS51257">
    <property type="entry name" value="PROKAR_LIPOPROTEIN"/>
    <property type="match status" value="1"/>
</dbReference>
<reference evidence="2 3" key="1">
    <citation type="submission" date="2024-09" db="EMBL/GenBank/DDBJ databases">
        <title>Taxonomic and Genotyping Characterization of Leptospira Strains isolated from Multiple Sources in Colombia highlights the importance of intermediate species.</title>
        <authorList>
            <person name="Torres Higuera L."/>
            <person name="Rojas Tapias D."/>
            <person name="Jimenez Velasquez S."/>
            <person name="Renjifo Ibanez C."/>
        </authorList>
    </citation>
    <scope>NUCLEOTIDE SEQUENCE [LARGE SCALE GENOMIC DNA]</scope>
    <source>
        <strain evidence="2 3">Lep080</strain>
    </source>
</reference>
<keyword evidence="3" id="KW-1185">Reference proteome</keyword>
<dbReference type="RefSeq" id="WP_135700042.1">
    <property type="nucleotide sequence ID" value="NZ_JBHILI010000003.1"/>
</dbReference>
<sequence length="293" mass="33307">MAVCLKNPTRAKRINPRILRTSLLLCLIVCSCSLGQRKTIATSSDTIAVFYIKKSADTPLFLEADTWLPIASTVFSGAAQDSIEKNEFSNRLQKLFRFTGVTDSVIASKDPVRIFTEEETSRIGALLFEAEIEIPDGLPKAYQIVVKREDPIRPGLRIRRTVFYLRNQPDCLVLEFSEIGQVVDFQTPYSFRDWTLAPISEPKFSEANSIFLPELRPEGLEYLNSISEEKKNRICVHPSFWTSPIPKPDSTPPARKTQKGIEERLRTLKELLDKGLISKPDYEKKKAEILKEL</sequence>
<evidence type="ECO:0000259" key="1">
    <source>
        <dbReference type="Pfam" id="PF09851"/>
    </source>
</evidence>
<dbReference type="EMBL" id="JBHILJ010000001">
    <property type="protein sequence ID" value="MFB5735011.1"/>
    <property type="molecule type" value="Genomic_DNA"/>
</dbReference>
<accession>A0ABV5BLN4</accession>
<proteinExistence type="predicted"/>
<evidence type="ECO:0000313" key="2">
    <source>
        <dbReference type="EMBL" id="MFB5735011.1"/>
    </source>
</evidence>
<feature type="domain" description="SHOCT" evidence="1">
    <location>
        <begin position="263"/>
        <end position="290"/>
    </location>
</feature>
<comment type="caution">
    <text evidence="2">The sequence shown here is derived from an EMBL/GenBank/DDBJ whole genome shotgun (WGS) entry which is preliminary data.</text>
</comment>